<dbReference type="OrthoDB" id="311854at2759"/>
<evidence type="ECO:0000313" key="8">
    <source>
        <dbReference type="EMBL" id="CAD8157799.1"/>
    </source>
</evidence>
<gene>
    <name evidence="8" type="ORF">POCTA_138.1.T0340167</name>
</gene>
<keyword evidence="2 4" id="KW-0863">Zinc-finger</keyword>
<dbReference type="InterPro" id="IPR001841">
    <property type="entry name" value="Znf_RING"/>
</dbReference>
<feature type="signal peptide" evidence="6">
    <location>
        <begin position="1"/>
        <end position="17"/>
    </location>
</feature>
<feature type="domain" description="RING-type" evidence="7">
    <location>
        <begin position="382"/>
        <end position="431"/>
    </location>
</feature>
<evidence type="ECO:0000256" key="2">
    <source>
        <dbReference type="ARBA" id="ARBA00022771"/>
    </source>
</evidence>
<evidence type="ECO:0000256" key="1">
    <source>
        <dbReference type="ARBA" id="ARBA00022723"/>
    </source>
</evidence>
<keyword evidence="5" id="KW-0472">Membrane</keyword>
<keyword evidence="3" id="KW-0862">Zinc</keyword>
<evidence type="ECO:0000259" key="7">
    <source>
        <dbReference type="PROSITE" id="PS50089"/>
    </source>
</evidence>
<protein>
    <recommendedName>
        <fullName evidence="7">RING-type domain-containing protein</fullName>
    </recommendedName>
</protein>
<dbReference type="CDD" id="cd16448">
    <property type="entry name" value="RING-H2"/>
    <property type="match status" value="1"/>
</dbReference>
<keyword evidence="6" id="KW-0732">Signal</keyword>
<organism evidence="8 9">
    <name type="scientific">Paramecium octaurelia</name>
    <dbReference type="NCBI Taxonomy" id="43137"/>
    <lineage>
        <taxon>Eukaryota</taxon>
        <taxon>Sar</taxon>
        <taxon>Alveolata</taxon>
        <taxon>Ciliophora</taxon>
        <taxon>Intramacronucleata</taxon>
        <taxon>Oligohymenophorea</taxon>
        <taxon>Peniculida</taxon>
        <taxon>Parameciidae</taxon>
        <taxon>Paramecium</taxon>
    </lineage>
</organism>
<feature type="chain" id="PRO_5035779107" description="RING-type domain-containing protein" evidence="6">
    <location>
        <begin position="18"/>
        <end position="478"/>
    </location>
</feature>
<evidence type="ECO:0000256" key="6">
    <source>
        <dbReference type="SAM" id="SignalP"/>
    </source>
</evidence>
<dbReference type="EMBL" id="CAJJDP010000034">
    <property type="protein sequence ID" value="CAD8157799.1"/>
    <property type="molecule type" value="Genomic_DNA"/>
</dbReference>
<evidence type="ECO:0000256" key="5">
    <source>
        <dbReference type="SAM" id="Phobius"/>
    </source>
</evidence>
<dbReference type="GO" id="GO:0008270">
    <property type="term" value="F:zinc ion binding"/>
    <property type="evidence" value="ECO:0007669"/>
    <property type="project" value="UniProtKB-KW"/>
</dbReference>
<dbReference type="Pfam" id="PF13639">
    <property type="entry name" value="zf-RING_2"/>
    <property type="match status" value="1"/>
</dbReference>
<name>A0A8S1U2Z5_PAROT</name>
<evidence type="ECO:0000256" key="4">
    <source>
        <dbReference type="PROSITE-ProRule" id="PRU00175"/>
    </source>
</evidence>
<dbReference type="GO" id="GO:0061630">
    <property type="term" value="F:ubiquitin protein ligase activity"/>
    <property type="evidence" value="ECO:0007669"/>
    <property type="project" value="TreeGrafter"/>
</dbReference>
<keyword evidence="5" id="KW-0812">Transmembrane</keyword>
<dbReference type="SMART" id="SM00184">
    <property type="entry name" value="RING"/>
    <property type="match status" value="1"/>
</dbReference>
<evidence type="ECO:0000256" key="3">
    <source>
        <dbReference type="ARBA" id="ARBA00022833"/>
    </source>
</evidence>
<dbReference type="AlphaFoldDB" id="A0A8S1U2Z5"/>
<dbReference type="PANTHER" id="PTHR45969:SF69">
    <property type="entry name" value="FINGER DOMAIN PROTEIN, PUTATIVE (AFU_ORTHOLOGUE AFUA_3G12190)-RELATED"/>
    <property type="match status" value="1"/>
</dbReference>
<reference evidence="8" key="1">
    <citation type="submission" date="2021-01" db="EMBL/GenBank/DDBJ databases">
        <authorList>
            <consortium name="Genoscope - CEA"/>
            <person name="William W."/>
        </authorList>
    </citation>
    <scope>NUCLEOTIDE SEQUENCE</scope>
</reference>
<dbReference type="Proteomes" id="UP000683925">
    <property type="component" value="Unassembled WGS sequence"/>
</dbReference>
<dbReference type="PANTHER" id="PTHR45969">
    <property type="entry name" value="RING ZINC FINGER PROTEIN-RELATED"/>
    <property type="match status" value="1"/>
</dbReference>
<evidence type="ECO:0000313" key="9">
    <source>
        <dbReference type="Proteomes" id="UP000683925"/>
    </source>
</evidence>
<accession>A0A8S1U2Z5</accession>
<comment type="caution">
    <text evidence="8">The sequence shown here is derived from an EMBL/GenBank/DDBJ whole genome shotgun (WGS) entry which is preliminary data.</text>
</comment>
<keyword evidence="1" id="KW-0479">Metal-binding</keyword>
<dbReference type="PROSITE" id="PS50089">
    <property type="entry name" value="ZF_RING_2"/>
    <property type="match status" value="1"/>
</dbReference>
<feature type="transmembrane region" description="Helical" evidence="5">
    <location>
        <begin position="319"/>
        <end position="341"/>
    </location>
</feature>
<sequence>MLNHFLKLILTIEITRSYLLQQVNFNADNQWQTLSYPANQSIFIVDQLDTKYCYIRITLSEYDPGLSLIADYQQYPNISLYTKYKQGHKVDRISQVENRKTRFLKLQSGKGKIYILATGNNTKDKYLISISGSNEEQCDNDCSKKGVCQANGCSCHQSYIGNDCHQISEELLAGTSKQLNFSNSQQLYFFYIDLRPMQEFTLEIDFTWSQKGVSDFDICRRCLNFWYHKTKALLKQNFFSYQKSIPCEFNNLLERTKIERGFSKLTLPVPSNLSVQSQILFFAIEKDQNSVDYVELQMDIVQLQVYEKKNNDSEETNRLLQIILPTVIGTIILLFLIYYFLIRRRMLVKQLNNAVPNPLENSYIIPNIRNSELNVPPYPTICSICLEELNIRNMAIVKIQCDHTFHLKCILQWARQQENYNQDNLSNCPNCILNENFIKSFSFQKKTLSSSFTYSSISCLSNSSHVHSQQISLLLINP</sequence>
<keyword evidence="5" id="KW-1133">Transmembrane helix</keyword>
<proteinExistence type="predicted"/>
<dbReference type="GO" id="GO:0016567">
    <property type="term" value="P:protein ubiquitination"/>
    <property type="evidence" value="ECO:0007669"/>
    <property type="project" value="TreeGrafter"/>
</dbReference>
<keyword evidence="9" id="KW-1185">Reference proteome</keyword>